<dbReference type="EMBL" id="BAABBF010000001">
    <property type="protein sequence ID" value="GAA3693548.1"/>
    <property type="molecule type" value="Genomic_DNA"/>
</dbReference>
<evidence type="ECO:0000313" key="2">
    <source>
        <dbReference type="EMBL" id="GAA3693548.1"/>
    </source>
</evidence>
<dbReference type="Proteomes" id="UP001500523">
    <property type="component" value="Unassembled WGS sequence"/>
</dbReference>
<comment type="caution">
    <text evidence="2">The sequence shown here is derived from an EMBL/GenBank/DDBJ whole genome shotgun (WGS) entry which is preliminary data.</text>
</comment>
<gene>
    <name evidence="2" type="ORF">GCM10022268_00600</name>
</gene>
<name>A0ABP7CSI4_9SPHN</name>
<proteinExistence type="predicted"/>
<feature type="region of interest" description="Disordered" evidence="1">
    <location>
        <begin position="1"/>
        <end position="22"/>
    </location>
</feature>
<organism evidence="2 3">
    <name type="scientific">Sphingomonas cynarae</name>
    <dbReference type="NCBI Taxonomy" id="930197"/>
    <lineage>
        <taxon>Bacteria</taxon>
        <taxon>Pseudomonadati</taxon>
        <taxon>Pseudomonadota</taxon>
        <taxon>Alphaproteobacteria</taxon>
        <taxon>Sphingomonadales</taxon>
        <taxon>Sphingomonadaceae</taxon>
        <taxon>Sphingomonas</taxon>
    </lineage>
</organism>
<sequence length="85" mass="8811">MLSGKLVAKGGETGGMDGHGSIRGWKVTVESHESRILQGCAGWAHEAWPAGAGYMTGADATIMAAGSGRWLRCRTGGGAHTSHFR</sequence>
<keyword evidence="3" id="KW-1185">Reference proteome</keyword>
<evidence type="ECO:0000313" key="3">
    <source>
        <dbReference type="Proteomes" id="UP001500523"/>
    </source>
</evidence>
<evidence type="ECO:0000256" key="1">
    <source>
        <dbReference type="SAM" id="MobiDB-lite"/>
    </source>
</evidence>
<reference evidence="3" key="1">
    <citation type="journal article" date="2019" name="Int. J. Syst. Evol. Microbiol.">
        <title>The Global Catalogue of Microorganisms (GCM) 10K type strain sequencing project: providing services to taxonomists for standard genome sequencing and annotation.</title>
        <authorList>
            <consortium name="The Broad Institute Genomics Platform"/>
            <consortium name="The Broad Institute Genome Sequencing Center for Infectious Disease"/>
            <person name="Wu L."/>
            <person name="Ma J."/>
        </authorList>
    </citation>
    <scope>NUCLEOTIDE SEQUENCE [LARGE SCALE GENOMIC DNA]</scope>
    <source>
        <strain evidence="3">JCM 17498</strain>
    </source>
</reference>
<accession>A0ABP7CSI4</accession>
<protein>
    <submittedName>
        <fullName evidence="2">Uncharacterized protein</fullName>
    </submittedName>
</protein>